<reference evidence="4 5" key="1">
    <citation type="submission" date="2020-08" db="EMBL/GenBank/DDBJ databases">
        <title>Polaribacter sp. L12M9 isolated from gut of the Korean scallop.</title>
        <authorList>
            <person name="Jeong Y.S."/>
        </authorList>
    </citation>
    <scope>NUCLEOTIDE SEQUENCE [LARGE SCALE GENOMIC DNA]</scope>
    <source>
        <strain evidence="4 5">L12M9</strain>
    </source>
</reference>
<dbReference type="InterPro" id="IPR006626">
    <property type="entry name" value="PbH1"/>
</dbReference>
<evidence type="ECO:0000313" key="4">
    <source>
        <dbReference type="EMBL" id="QNM84316.1"/>
    </source>
</evidence>
<dbReference type="SMART" id="SM00710">
    <property type="entry name" value="PbH1"/>
    <property type="match status" value="5"/>
</dbReference>
<proteinExistence type="predicted"/>
<sequence length="642" mass="71363">MINKLIQLLVITFALTANATDYYISSLTGLDSNNGLTDTTPWQTLDKLYNTTFLAGDKILFKSGDVWQGMFWLKGSGTAGNPIIVDKYGGTTKPVIDGDGYQASILIYNDDYIEINNLELINEASHLDGGGGTKTLSGFGGAVNSWGNGKYNRFGIKIVASTRSLNYFRIDNSKVHKIYPTPPAGEENDTHYETPNNITKKSRGWGIKIDVQSSDPNYYKINDVKITNSYFTDIGHYGIWIKPLGLAGKDYTFYSSDYSINNCEFNNTGGSGIVPNKSYNVTIENNIFDGTGSTMDDRMWKRGSGLWTFSSKNVIVQHNQFLNVRGWQDSYGAHIDFGNENVVFQYNYSYNNEGGFVEILGDNINCGYRYNISVNDGWRTDPPNEVKHGRVFWVSPYCGQGNGACPNTGSFIYNNTVYVPNNMDPEILVMPKTGDTHIFNNIIYKQTGGTPMATDLTNNSNDVLDVSHNQFYPQSQFVLETELQNNAIYTNPQFVSVGDNDPDSYKLASGSTSIGAGKLINGSTNFWNFLQNNGGLDYFGNLVSSTSVPNIGAYNGAPVLGLNQFKEKSLTYFPNPTNGKITFKTNTSNNKLIVSIYDVTGRFLKNTFTNTVNLEHYPQGIYLLKVTYDSHVETVRIIKQKN</sequence>
<protein>
    <submittedName>
        <fullName evidence="4">T9SS type A sorting domain-containing protein</fullName>
    </submittedName>
</protein>
<dbReference type="Pfam" id="PF18962">
    <property type="entry name" value="Por_Secre_tail"/>
    <property type="match status" value="1"/>
</dbReference>
<keyword evidence="1 2" id="KW-0732">Signal</keyword>
<dbReference type="InterPro" id="IPR011050">
    <property type="entry name" value="Pectin_lyase_fold/virulence"/>
</dbReference>
<evidence type="ECO:0000256" key="1">
    <source>
        <dbReference type="ARBA" id="ARBA00022729"/>
    </source>
</evidence>
<dbReference type="AlphaFoldDB" id="A0A7G9L6R7"/>
<feature type="signal peptide" evidence="2">
    <location>
        <begin position="1"/>
        <end position="19"/>
    </location>
</feature>
<feature type="chain" id="PRO_5028975331" evidence="2">
    <location>
        <begin position="20"/>
        <end position="642"/>
    </location>
</feature>
<evidence type="ECO:0000259" key="3">
    <source>
        <dbReference type="Pfam" id="PF18962"/>
    </source>
</evidence>
<dbReference type="Gene3D" id="2.160.20.10">
    <property type="entry name" value="Single-stranded right-handed beta-helix, Pectin lyase-like"/>
    <property type="match status" value="1"/>
</dbReference>
<dbReference type="InterPro" id="IPR012334">
    <property type="entry name" value="Pectin_lyas_fold"/>
</dbReference>
<feature type="domain" description="Secretion system C-terminal sorting" evidence="3">
    <location>
        <begin position="573"/>
        <end position="637"/>
    </location>
</feature>
<evidence type="ECO:0000256" key="2">
    <source>
        <dbReference type="SAM" id="SignalP"/>
    </source>
</evidence>
<dbReference type="EMBL" id="CP060695">
    <property type="protein sequence ID" value="QNM84316.1"/>
    <property type="molecule type" value="Genomic_DNA"/>
</dbReference>
<gene>
    <name evidence="4" type="ORF">H9W90_08840</name>
</gene>
<organism evidence="4 5">
    <name type="scientific">Polaribacter pectinis</name>
    <dbReference type="NCBI Taxonomy" id="2738844"/>
    <lineage>
        <taxon>Bacteria</taxon>
        <taxon>Pseudomonadati</taxon>
        <taxon>Bacteroidota</taxon>
        <taxon>Flavobacteriia</taxon>
        <taxon>Flavobacteriales</taxon>
        <taxon>Flavobacteriaceae</taxon>
    </lineage>
</organism>
<dbReference type="InterPro" id="IPR026444">
    <property type="entry name" value="Secre_tail"/>
</dbReference>
<dbReference type="KEGG" id="ppec:H9W90_08840"/>
<name>A0A7G9L6R7_9FLAO</name>
<dbReference type="RefSeq" id="WP_187481260.1">
    <property type="nucleotide sequence ID" value="NZ_CP060695.1"/>
</dbReference>
<dbReference type="SUPFAM" id="SSF51126">
    <property type="entry name" value="Pectin lyase-like"/>
    <property type="match status" value="2"/>
</dbReference>
<dbReference type="NCBIfam" id="TIGR04183">
    <property type="entry name" value="Por_Secre_tail"/>
    <property type="match status" value="1"/>
</dbReference>
<keyword evidence="5" id="KW-1185">Reference proteome</keyword>
<evidence type="ECO:0000313" key="5">
    <source>
        <dbReference type="Proteomes" id="UP000515808"/>
    </source>
</evidence>
<accession>A0A7G9L6R7</accession>
<dbReference type="Proteomes" id="UP000515808">
    <property type="component" value="Chromosome"/>
</dbReference>